<dbReference type="InterPro" id="IPR001466">
    <property type="entry name" value="Beta-lactam-related"/>
</dbReference>
<evidence type="ECO:0000256" key="1">
    <source>
        <dbReference type="SAM" id="MobiDB-lite"/>
    </source>
</evidence>
<dbReference type="Proteomes" id="UP000570003">
    <property type="component" value="Unassembled WGS sequence"/>
</dbReference>
<comment type="caution">
    <text evidence="4">The sequence shown here is derived from an EMBL/GenBank/DDBJ whole genome shotgun (WGS) entry which is preliminary data.</text>
</comment>
<dbReference type="InterPro" id="IPR012338">
    <property type="entry name" value="Beta-lactam/transpept-like"/>
</dbReference>
<feature type="signal peptide" evidence="2">
    <location>
        <begin position="1"/>
        <end position="35"/>
    </location>
</feature>
<accession>A0AA44DGS5</accession>
<dbReference type="SUPFAM" id="SSF56601">
    <property type="entry name" value="beta-lactamase/transpeptidase-like"/>
    <property type="match status" value="1"/>
</dbReference>
<dbReference type="RefSeq" id="WP_168440396.1">
    <property type="nucleotide sequence ID" value="NZ_JAAXOU010000290.1"/>
</dbReference>
<dbReference type="AlphaFoldDB" id="A0AA44DGS5"/>
<evidence type="ECO:0000256" key="2">
    <source>
        <dbReference type="SAM" id="SignalP"/>
    </source>
</evidence>
<keyword evidence="5" id="KW-1185">Reference proteome</keyword>
<feature type="chain" id="PRO_5041382800" evidence="2">
    <location>
        <begin position="36"/>
        <end position="445"/>
    </location>
</feature>
<dbReference type="Pfam" id="PF00144">
    <property type="entry name" value="Beta-lactamase"/>
    <property type="match status" value="1"/>
</dbReference>
<evidence type="ECO:0000313" key="4">
    <source>
        <dbReference type="EMBL" id="NKY16158.1"/>
    </source>
</evidence>
<sequence>MEPSSRPARRRLRLAAVTSAAVLLPLTAGTLPAQAAPAAPPAAVAERHARGLDREALRASLEAVHRAGMYGTYSAVRDGSSHWRDAVGHADVDTGRPVRPGFRHRVGSITKTFTAVAVLRQVHEGRIDLDAPIGRYLPGLVPGERGRLITVRMLLNHTSGLGDHIVAAFPGIGQDPARALDAGRFRHFQPGELVRFGLAAPSPVPRGTYGYSNTNYVVLGLLLREVTGEEPEEYITREVIRRAGLRHTYFPRTPYLTGPHSKMYESMFGMIDPPRDYSVYDMSWGGLAASLVSTVDDLNSFYRQLLTGRLLGPAELREMKTTVPMYEAPPGQEAVMRYGLGVYGLKLADGRWYWGHDGSVFGAGTLAFSTEDGRRQVAIGLNLMKYQRLDDGRPQPHAIDEAVFRHIEGALIGTPPPAASGRTAPRALPTAAGPRPFAAPDLPRR</sequence>
<keyword evidence="2" id="KW-0732">Signal</keyword>
<evidence type="ECO:0000259" key="3">
    <source>
        <dbReference type="Pfam" id="PF00144"/>
    </source>
</evidence>
<dbReference type="Gene3D" id="3.40.710.10">
    <property type="entry name" value="DD-peptidase/beta-lactamase superfamily"/>
    <property type="match status" value="1"/>
</dbReference>
<dbReference type="PANTHER" id="PTHR46825:SF7">
    <property type="entry name" value="D-ALANYL-D-ALANINE CARBOXYPEPTIDASE"/>
    <property type="match status" value="1"/>
</dbReference>
<feature type="domain" description="Beta-lactamase-related" evidence="3">
    <location>
        <begin position="62"/>
        <end position="385"/>
    </location>
</feature>
<name>A0AA44DGS5_STRE0</name>
<reference evidence="4 5" key="1">
    <citation type="submission" date="2020-04" db="EMBL/GenBank/DDBJ databases">
        <title>MicrobeNet Type strains.</title>
        <authorList>
            <person name="Nicholson A.C."/>
        </authorList>
    </citation>
    <scope>NUCLEOTIDE SEQUENCE [LARGE SCALE GENOMIC DNA]</scope>
    <source>
        <strain evidence="4 5">DSM 40738</strain>
    </source>
</reference>
<dbReference type="PANTHER" id="PTHR46825">
    <property type="entry name" value="D-ALANYL-D-ALANINE-CARBOXYPEPTIDASE/ENDOPEPTIDASE AMPH"/>
    <property type="match status" value="1"/>
</dbReference>
<proteinExistence type="predicted"/>
<evidence type="ECO:0000313" key="5">
    <source>
        <dbReference type="Proteomes" id="UP000570003"/>
    </source>
</evidence>
<protein>
    <submittedName>
        <fullName evidence="4">Beta-lactamase family protein</fullName>
    </submittedName>
</protein>
<gene>
    <name evidence="4" type="ORF">HGA06_19080</name>
</gene>
<dbReference type="EMBL" id="JAAXOU010000290">
    <property type="protein sequence ID" value="NKY16158.1"/>
    <property type="molecule type" value="Genomic_DNA"/>
</dbReference>
<organism evidence="4 5">
    <name type="scientific">Streptomyces somaliensis (strain ATCC 33201 / DSM 40738 / JCM 12659 / KCTC 9044 / NCTC 11332 / NRRL B-12077 / IP 733)</name>
    <dbReference type="NCBI Taxonomy" id="1134445"/>
    <lineage>
        <taxon>Bacteria</taxon>
        <taxon>Bacillati</taxon>
        <taxon>Actinomycetota</taxon>
        <taxon>Actinomycetes</taxon>
        <taxon>Kitasatosporales</taxon>
        <taxon>Streptomycetaceae</taxon>
        <taxon>Streptomyces</taxon>
    </lineage>
</organism>
<dbReference type="InterPro" id="IPR050491">
    <property type="entry name" value="AmpC-like"/>
</dbReference>
<feature type="region of interest" description="Disordered" evidence="1">
    <location>
        <begin position="414"/>
        <end position="445"/>
    </location>
</feature>